<dbReference type="SUPFAM" id="SSF55961">
    <property type="entry name" value="Bet v1-like"/>
    <property type="match status" value="1"/>
</dbReference>
<proteinExistence type="predicted"/>
<accession>A0A1B1BGB5</accession>
<dbReference type="Pfam" id="PF10604">
    <property type="entry name" value="Polyketide_cyc2"/>
    <property type="match status" value="1"/>
</dbReference>
<dbReference type="Gene3D" id="3.30.530.20">
    <property type="match status" value="1"/>
</dbReference>
<protein>
    <submittedName>
        <fullName evidence="1">Polyketide cyclase</fullName>
    </submittedName>
</protein>
<evidence type="ECO:0000313" key="2">
    <source>
        <dbReference type="Proteomes" id="UP000092582"/>
    </source>
</evidence>
<dbReference type="STRING" id="670052.PA27867_0642"/>
<dbReference type="PATRIC" id="fig|670052.7.peg.670"/>
<organism evidence="1 2">
    <name type="scientific">Cryobacterium arcticum</name>
    <dbReference type="NCBI Taxonomy" id="670052"/>
    <lineage>
        <taxon>Bacteria</taxon>
        <taxon>Bacillati</taxon>
        <taxon>Actinomycetota</taxon>
        <taxon>Actinomycetes</taxon>
        <taxon>Micrococcales</taxon>
        <taxon>Microbacteriaceae</taxon>
        <taxon>Cryobacterium</taxon>
    </lineage>
</organism>
<sequence length="148" mass="16072">MAVNYRTMQCSPESVFAVLADGWLYPGWVVGASRMRDVDATWPATGSTIHHSVGVWPAVLDDTTSMLEWDPPRHALLQARGWPIGEAQVAVDVRPQGDGCRVRITEDATAGPGRFVPLFLRDAAISVRNTETLRRLAYLAEGGAGSPQ</sequence>
<name>A0A1B1BGB5_9MICO</name>
<keyword evidence="2" id="KW-1185">Reference proteome</keyword>
<dbReference type="AlphaFoldDB" id="A0A1B1BGB5"/>
<dbReference type="Proteomes" id="UP000092582">
    <property type="component" value="Chromosome 1"/>
</dbReference>
<dbReference type="RefSeq" id="WP_066593116.1">
    <property type="nucleotide sequence ID" value="NZ_CP016282.1"/>
</dbReference>
<dbReference type="InterPro" id="IPR019587">
    <property type="entry name" value="Polyketide_cyclase/dehydratase"/>
</dbReference>
<dbReference type="InterPro" id="IPR023393">
    <property type="entry name" value="START-like_dom_sf"/>
</dbReference>
<dbReference type="EMBL" id="CP016282">
    <property type="protein sequence ID" value="ANP71611.1"/>
    <property type="molecule type" value="Genomic_DNA"/>
</dbReference>
<dbReference type="KEGG" id="cart:PA27867_0642"/>
<reference evidence="1 2" key="1">
    <citation type="submission" date="2016-06" db="EMBL/GenBank/DDBJ databases">
        <title>Genome sequencing of Cryobacterium arcticum PAMC 27867.</title>
        <authorList>
            <person name="Lee J."/>
            <person name="Kim O.-S."/>
        </authorList>
    </citation>
    <scope>NUCLEOTIDE SEQUENCE [LARGE SCALE GENOMIC DNA]</scope>
    <source>
        <strain evidence="1 2">PAMC 27867</strain>
    </source>
</reference>
<dbReference type="CDD" id="cd07812">
    <property type="entry name" value="SRPBCC"/>
    <property type="match status" value="1"/>
</dbReference>
<gene>
    <name evidence="1" type="ORF">PA27867_0642</name>
</gene>
<evidence type="ECO:0000313" key="1">
    <source>
        <dbReference type="EMBL" id="ANP71611.1"/>
    </source>
</evidence>